<dbReference type="AlphaFoldDB" id="A0A212LDH7"/>
<proteinExistence type="predicted"/>
<keyword evidence="1" id="KW-1133">Transmembrane helix</keyword>
<dbReference type="InterPro" id="IPR029787">
    <property type="entry name" value="Nucleotide_cyclase"/>
</dbReference>
<dbReference type="CDD" id="cd01948">
    <property type="entry name" value="EAL"/>
    <property type="match status" value="1"/>
</dbReference>
<dbReference type="EC" id="2.7.7.65" evidence="5"/>
<keyword evidence="1" id="KW-0812">Transmembrane</keyword>
<dbReference type="PROSITE" id="PS50885">
    <property type="entry name" value="HAMP"/>
    <property type="match status" value="1"/>
</dbReference>
<dbReference type="InterPro" id="IPR035919">
    <property type="entry name" value="EAL_sf"/>
</dbReference>
<dbReference type="InterPro" id="IPR001633">
    <property type="entry name" value="EAL_dom"/>
</dbReference>
<evidence type="ECO:0000259" key="2">
    <source>
        <dbReference type="PROSITE" id="PS50883"/>
    </source>
</evidence>
<dbReference type="Gene3D" id="3.30.450.20">
    <property type="entry name" value="PAS domain"/>
    <property type="match status" value="1"/>
</dbReference>
<accession>A0A212LDH7</accession>
<dbReference type="GO" id="GO:0052621">
    <property type="term" value="F:diguanylate cyclase activity"/>
    <property type="evidence" value="ECO:0007669"/>
    <property type="project" value="UniProtKB-EC"/>
</dbReference>
<dbReference type="SMART" id="SM00052">
    <property type="entry name" value="EAL"/>
    <property type="match status" value="1"/>
</dbReference>
<protein>
    <submittedName>
        <fullName evidence="5">Putative Diguanylate cyclase</fullName>
        <ecNumber evidence="5">2.7.7.65</ecNumber>
    </submittedName>
</protein>
<dbReference type="InterPro" id="IPR052155">
    <property type="entry name" value="Biofilm_reg_signaling"/>
</dbReference>
<keyword evidence="1" id="KW-0472">Membrane</keyword>
<dbReference type="SUPFAM" id="SSF55073">
    <property type="entry name" value="Nucleotide cyclase"/>
    <property type="match status" value="1"/>
</dbReference>
<dbReference type="NCBIfam" id="TIGR00254">
    <property type="entry name" value="GGDEF"/>
    <property type="match status" value="1"/>
</dbReference>
<feature type="domain" description="EAL" evidence="2">
    <location>
        <begin position="571"/>
        <end position="821"/>
    </location>
</feature>
<evidence type="ECO:0000259" key="3">
    <source>
        <dbReference type="PROSITE" id="PS50885"/>
    </source>
</evidence>
<dbReference type="PANTHER" id="PTHR44757">
    <property type="entry name" value="DIGUANYLATE CYCLASE DGCP"/>
    <property type="match status" value="1"/>
</dbReference>
<dbReference type="Pfam" id="PF00672">
    <property type="entry name" value="HAMP"/>
    <property type="match status" value="1"/>
</dbReference>
<dbReference type="GO" id="GO:0016020">
    <property type="term" value="C:membrane"/>
    <property type="evidence" value="ECO:0007669"/>
    <property type="project" value="InterPro"/>
</dbReference>
<dbReference type="Gene3D" id="6.10.340.10">
    <property type="match status" value="1"/>
</dbReference>
<dbReference type="SUPFAM" id="SSF141868">
    <property type="entry name" value="EAL domain-like"/>
    <property type="match status" value="1"/>
</dbReference>
<dbReference type="Pfam" id="PF12860">
    <property type="entry name" value="PAS_7"/>
    <property type="match status" value="1"/>
</dbReference>
<dbReference type="Pfam" id="PF00990">
    <property type="entry name" value="GGDEF"/>
    <property type="match status" value="1"/>
</dbReference>
<keyword evidence="5" id="KW-0808">Transferase</keyword>
<feature type="domain" description="HAMP" evidence="3">
    <location>
        <begin position="199"/>
        <end position="252"/>
    </location>
</feature>
<dbReference type="Gene3D" id="3.20.20.450">
    <property type="entry name" value="EAL domain"/>
    <property type="match status" value="1"/>
</dbReference>
<dbReference type="Pfam" id="PF00563">
    <property type="entry name" value="EAL"/>
    <property type="match status" value="1"/>
</dbReference>
<feature type="domain" description="GGDEF" evidence="4">
    <location>
        <begin position="430"/>
        <end position="562"/>
    </location>
</feature>
<feature type="transmembrane region" description="Helical" evidence="1">
    <location>
        <begin position="24"/>
        <end position="45"/>
    </location>
</feature>
<dbReference type="PANTHER" id="PTHR44757:SF2">
    <property type="entry name" value="BIOFILM ARCHITECTURE MAINTENANCE PROTEIN MBAA"/>
    <property type="match status" value="1"/>
</dbReference>
<dbReference type="InterPro" id="IPR000160">
    <property type="entry name" value="GGDEF_dom"/>
</dbReference>
<reference evidence="5" key="1">
    <citation type="submission" date="2016-08" db="EMBL/GenBank/DDBJ databases">
        <authorList>
            <person name="Seilhamer J.J."/>
        </authorList>
    </citation>
    <scope>NUCLEOTIDE SEQUENCE</scope>
    <source>
        <strain evidence="5">86</strain>
    </source>
</reference>
<dbReference type="RefSeq" id="WP_288195987.1">
    <property type="nucleotide sequence ID" value="NZ_LT608334.1"/>
</dbReference>
<feature type="transmembrane region" description="Helical" evidence="1">
    <location>
        <begin position="181"/>
        <end position="201"/>
    </location>
</feature>
<dbReference type="InterPro" id="IPR043128">
    <property type="entry name" value="Rev_trsase/Diguanyl_cyclase"/>
</dbReference>
<dbReference type="CDD" id="cd01949">
    <property type="entry name" value="GGDEF"/>
    <property type="match status" value="1"/>
</dbReference>
<name>A0A212LDH7_9HYPH</name>
<dbReference type="EMBL" id="FMJD01000007">
    <property type="protein sequence ID" value="SCM75626.1"/>
    <property type="molecule type" value="Genomic_DNA"/>
</dbReference>
<gene>
    <name evidence="5" type="ORF">KL86PLE_30073</name>
</gene>
<sequence length="823" mass="89959">MKRLKTFSKKQPLPEEPSWKPRVLSLQAIVVAIVGLMLAALQLAVGVTETVRQLDGIRSEAMYRATTGLDLLSAIPARNAVNGGDNADAKAVLESLHSIADIYTRNHPGETIRVEVGDGADGQPAATDGDSATWGDSDLSVRRAFVLDDGATPVSGSFSARVDLGGDYAVWRKTIRDRAQLAAFIVLSVLMLAVILMRVTVVSPLERLSRLTRRLAAGELVEVPEPADRAREICELSEALVVFRNNLAQKNALEAANVVALRKLEWTTGNLDMALRSMTQGLALFDAQHRLLLVNERFLEIFDLSEQAFGAKLTAQDVEDLIAGQIAATHDATGHSVGGELFGRHLSRLFTQAEPVSGEETFGDWIISFTHVVTGEGGWVTTVEDVTERRAQEARLAYLSRFDALTGLPNRTQFNDRLALDLSWAADNGIKLAAIGLDLNKFKEINDQRGHSAGDAVLVAIGRRLDGAAQDGEFVGRIGGDEYCALKKFRSQTEVAEFIGRLERCFNDPIRVEENDISVGVSIGVAIYPDDAVDAEQLFNNADLAKYRAKRSVTQNVCFYEAEMDEASRERRAMARDLWDALDRDEFHLTYQVQKNIRSRETIGYEALIRWTHPTRGAVPPDAFIPIAEECGAILPIGRWVLKRACADAVAWSDDLRVAVNLSPVQIANDDIVKLVHETLLETGLTPQRLELEITESTIIGDKAHALHVLRQLKALGITVALDDFGTGYSSLDTLNSFPFDKIKIDRSFLAEAEVKDDSRAIVKAVVALGRSLDVPVLAEGVETAGQLSILEEEGCEEAQGFLFGRPARLTGDEVSATAERSA</sequence>
<dbReference type="PROSITE" id="PS50883">
    <property type="entry name" value="EAL"/>
    <property type="match status" value="1"/>
</dbReference>
<dbReference type="PROSITE" id="PS50887">
    <property type="entry name" value="GGDEF"/>
    <property type="match status" value="1"/>
</dbReference>
<dbReference type="InterPro" id="IPR035965">
    <property type="entry name" value="PAS-like_dom_sf"/>
</dbReference>
<dbReference type="GO" id="GO:0007165">
    <property type="term" value="P:signal transduction"/>
    <property type="evidence" value="ECO:0007669"/>
    <property type="project" value="InterPro"/>
</dbReference>
<dbReference type="InterPro" id="IPR003660">
    <property type="entry name" value="HAMP_dom"/>
</dbReference>
<evidence type="ECO:0000259" key="4">
    <source>
        <dbReference type="PROSITE" id="PS50887"/>
    </source>
</evidence>
<dbReference type="Gene3D" id="3.30.70.270">
    <property type="match status" value="1"/>
</dbReference>
<evidence type="ECO:0000313" key="5">
    <source>
        <dbReference type="EMBL" id="SCM75626.1"/>
    </source>
</evidence>
<dbReference type="SMART" id="SM00267">
    <property type="entry name" value="GGDEF"/>
    <property type="match status" value="1"/>
</dbReference>
<keyword evidence="5" id="KW-0548">Nucleotidyltransferase</keyword>
<dbReference type="SUPFAM" id="SSF55785">
    <property type="entry name" value="PYP-like sensor domain (PAS domain)"/>
    <property type="match status" value="1"/>
</dbReference>
<organism evidence="5">
    <name type="scientific">uncultured Pleomorphomonas sp</name>
    <dbReference type="NCBI Taxonomy" id="442121"/>
    <lineage>
        <taxon>Bacteria</taxon>
        <taxon>Pseudomonadati</taxon>
        <taxon>Pseudomonadota</taxon>
        <taxon>Alphaproteobacteria</taxon>
        <taxon>Hyphomicrobiales</taxon>
        <taxon>Pleomorphomonadaceae</taxon>
        <taxon>Pleomorphomonas</taxon>
        <taxon>environmental samples</taxon>
    </lineage>
</organism>
<evidence type="ECO:0000256" key="1">
    <source>
        <dbReference type="SAM" id="Phobius"/>
    </source>
</evidence>